<evidence type="ECO:0000256" key="1">
    <source>
        <dbReference type="ARBA" id="ARBA00004776"/>
    </source>
</evidence>
<evidence type="ECO:0000259" key="5">
    <source>
        <dbReference type="Pfam" id="PF00535"/>
    </source>
</evidence>
<dbReference type="InterPro" id="IPR029044">
    <property type="entry name" value="Nucleotide-diphossugar_trans"/>
</dbReference>
<dbReference type="GO" id="GO:0016757">
    <property type="term" value="F:glycosyltransferase activity"/>
    <property type="evidence" value="ECO:0007669"/>
    <property type="project" value="UniProtKB-KW"/>
</dbReference>
<evidence type="ECO:0000256" key="3">
    <source>
        <dbReference type="ARBA" id="ARBA00022676"/>
    </source>
</evidence>
<keyword evidence="7" id="KW-1185">Reference proteome</keyword>
<dbReference type="PANTHER" id="PTHR43179:SF12">
    <property type="entry name" value="GALACTOFURANOSYLTRANSFERASE GLFT2"/>
    <property type="match status" value="1"/>
</dbReference>
<sequence>MKLTIVLVLYQRLLEESETYQSLLSYEYLFESLQIDYELLVYDNSLEKINKANEKITYFHNPKNPGIAVAYNEAFSIGKKNQSSWLLLLDQDTQLTEAYLQELLLLSKTEKKASAIVPKVFFGEQQISPVFAKNLRHLEEDVTITGLTNQKIMSINSGTLLSMAFMEKIGGFNPNFKLDYLDHWLFHQLAELNESIYVMNAHLQHDLSVMNYKNVSLSRYQSILDAEVYFYQHFQKDLYPQYKKHLFLRACKQLLLVGNKKIALYSYKKFFRLRGNNV</sequence>
<comment type="similarity">
    <text evidence="2">Belongs to the glycosyltransferase 2 family.</text>
</comment>
<dbReference type="PANTHER" id="PTHR43179">
    <property type="entry name" value="RHAMNOSYLTRANSFERASE WBBL"/>
    <property type="match status" value="1"/>
</dbReference>
<protein>
    <submittedName>
        <fullName evidence="6">Glycosyltransferase, GT2 family</fullName>
    </submittedName>
</protein>
<feature type="domain" description="Glycosyltransferase 2-like" evidence="5">
    <location>
        <begin position="43"/>
        <end position="118"/>
    </location>
</feature>
<accession>A0A1H9QQ62</accession>
<evidence type="ECO:0000313" key="6">
    <source>
        <dbReference type="EMBL" id="SER62584.1"/>
    </source>
</evidence>
<reference evidence="6 7" key="1">
    <citation type="submission" date="2016-10" db="EMBL/GenBank/DDBJ databases">
        <authorList>
            <person name="de Groot N.N."/>
        </authorList>
    </citation>
    <scope>NUCLEOTIDE SEQUENCE [LARGE SCALE GENOMIC DNA]</scope>
    <source>
        <strain evidence="6 7">DSM 13760</strain>
    </source>
</reference>
<dbReference type="RefSeq" id="WP_177165655.1">
    <property type="nucleotide sequence ID" value="NZ_FOHA01000002.1"/>
</dbReference>
<dbReference type="EMBL" id="FOHA01000002">
    <property type="protein sequence ID" value="SER62584.1"/>
    <property type="molecule type" value="Genomic_DNA"/>
</dbReference>
<keyword evidence="4 6" id="KW-0808">Transferase</keyword>
<gene>
    <name evidence="6" type="ORF">SAMN04488559_102215</name>
</gene>
<evidence type="ECO:0000256" key="4">
    <source>
        <dbReference type="ARBA" id="ARBA00022679"/>
    </source>
</evidence>
<dbReference type="SUPFAM" id="SSF53448">
    <property type="entry name" value="Nucleotide-diphospho-sugar transferases"/>
    <property type="match status" value="1"/>
</dbReference>
<dbReference type="STRING" id="142588.SAMN04488559_102215"/>
<dbReference type="AlphaFoldDB" id="A0A1H9QQ62"/>
<evidence type="ECO:0000256" key="2">
    <source>
        <dbReference type="ARBA" id="ARBA00006739"/>
    </source>
</evidence>
<keyword evidence="3" id="KW-0328">Glycosyltransferase</keyword>
<dbReference type="Pfam" id="PF00535">
    <property type="entry name" value="Glycos_transf_2"/>
    <property type="match status" value="1"/>
</dbReference>
<dbReference type="Proteomes" id="UP000198948">
    <property type="component" value="Unassembled WGS sequence"/>
</dbReference>
<comment type="pathway">
    <text evidence="1">Cell wall biogenesis; cell wall polysaccharide biosynthesis.</text>
</comment>
<proteinExistence type="inferred from homology"/>
<organism evidence="6 7">
    <name type="scientific">Isobaculum melis</name>
    <dbReference type="NCBI Taxonomy" id="142588"/>
    <lineage>
        <taxon>Bacteria</taxon>
        <taxon>Bacillati</taxon>
        <taxon>Bacillota</taxon>
        <taxon>Bacilli</taxon>
        <taxon>Lactobacillales</taxon>
        <taxon>Carnobacteriaceae</taxon>
        <taxon>Isobaculum</taxon>
    </lineage>
</organism>
<name>A0A1H9QQ62_9LACT</name>
<dbReference type="Gene3D" id="3.90.550.10">
    <property type="entry name" value="Spore Coat Polysaccharide Biosynthesis Protein SpsA, Chain A"/>
    <property type="match status" value="1"/>
</dbReference>
<evidence type="ECO:0000313" key="7">
    <source>
        <dbReference type="Proteomes" id="UP000198948"/>
    </source>
</evidence>
<dbReference type="InterPro" id="IPR001173">
    <property type="entry name" value="Glyco_trans_2-like"/>
</dbReference>